<dbReference type="PRINTS" id="PR00344">
    <property type="entry name" value="BCTRLSENSOR"/>
</dbReference>
<gene>
    <name evidence="14" type="ORF">PHAMO_170005</name>
</gene>
<organism evidence="14 15">
    <name type="scientific">Magnetospirillum molischianum DSM 120</name>
    <dbReference type="NCBI Taxonomy" id="1150626"/>
    <lineage>
        <taxon>Bacteria</taxon>
        <taxon>Pseudomonadati</taxon>
        <taxon>Pseudomonadota</taxon>
        <taxon>Alphaproteobacteria</taxon>
        <taxon>Rhodospirillales</taxon>
        <taxon>Rhodospirillaceae</taxon>
        <taxon>Magnetospirillum</taxon>
    </lineage>
</organism>
<dbReference type="PANTHER" id="PTHR45436:SF8">
    <property type="entry name" value="HISTIDINE KINASE"/>
    <property type="match status" value="1"/>
</dbReference>
<dbReference type="CDD" id="cd00082">
    <property type="entry name" value="HisKA"/>
    <property type="match status" value="1"/>
</dbReference>
<dbReference type="InterPro" id="IPR003661">
    <property type="entry name" value="HisK_dim/P_dom"/>
</dbReference>
<dbReference type="STRING" id="1150626.PHAMO_170005"/>
<evidence type="ECO:0000256" key="10">
    <source>
        <dbReference type="ARBA" id="ARBA00023136"/>
    </source>
</evidence>
<dbReference type="eggNOG" id="COG3850">
    <property type="taxonomic scope" value="Bacteria"/>
</dbReference>
<name>H8FNK8_MAGML</name>
<dbReference type="InterPro" id="IPR005467">
    <property type="entry name" value="His_kinase_dom"/>
</dbReference>
<comment type="catalytic activity">
    <reaction evidence="1">
        <text>ATP + protein L-histidine = ADP + protein N-phospho-L-histidine.</text>
        <dbReference type="EC" id="2.7.13.3"/>
    </reaction>
</comment>
<feature type="transmembrane region" description="Helical" evidence="11">
    <location>
        <begin position="21"/>
        <end position="42"/>
    </location>
</feature>
<dbReference type="PANTHER" id="PTHR45436">
    <property type="entry name" value="SENSOR HISTIDINE KINASE YKOH"/>
    <property type="match status" value="1"/>
</dbReference>
<accession>H8FNK8</accession>
<evidence type="ECO:0000256" key="1">
    <source>
        <dbReference type="ARBA" id="ARBA00000085"/>
    </source>
</evidence>
<dbReference type="SUPFAM" id="SSF55874">
    <property type="entry name" value="ATPase domain of HSP90 chaperone/DNA topoisomerase II/histidine kinase"/>
    <property type="match status" value="1"/>
</dbReference>
<dbReference type="EMBL" id="CAHP01000009">
    <property type="protein sequence ID" value="CCG39946.1"/>
    <property type="molecule type" value="Genomic_DNA"/>
</dbReference>
<protein>
    <recommendedName>
        <fullName evidence="3">histidine kinase</fullName>
        <ecNumber evidence="3">2.7.13.3</ecNumber>
    </recommendedName>
</protein>
<evidence type="ECO:0000256" key="4">
    <source>
        <dbReference type="ARBA" id="ARBA00022553"/>
    </source>
</evidence>
<dbReference type="InterPro" id="IPR036890">
    <property type="entry name" value="HATPase_C_sf"/>
</dbReference>
<dbReference type="EC" id="2.7.13.3" evidence="3"/>
<dbReference type="Gene3D" id="3.30.565.10">
    <property type="entry name" value="Histidine kinase-like ATPase, C-terminal domain"/>
    <property type="match status" value="1"/>
</dbReference>
<dbReference type="SUPFAM" id="SSF158472">
    <property type="entry name" value="HAMP domain-like"/>
    <property type="match status" value="1"/>
</dbReference>
<dbReference type="Gene3D" id="6.10.340.10">
    <property type="match status" value="1"/>
</dbReference>
<dbReference type="SUPFAM" id="SSF47384">
    <property type="entry name" value="Homodimeric domain of signal transducing histidine kinase"/>
    <property type="match status" value="1"/>
</dbReference>
<keyword evidence="6 11" id="KW-0812">Transmembrane</keyword>
<keyword evidence="5 14" id="KW-0808">Transferase</keyword>
<keyword evidence="15" id="KW-1185">Reference proteome</keyword>
<evidence type="ECO:0000256" key="8">
    <source>
        <dbReference type="ARBA" id="ARBA00022989"/>
    </source>
</evidence>
<dbReference type="AlphaFoldDB" id="H8FNK8"/>
<reference evidence="14 15" key="1">
    <citation type="journal article" date="2012" name="J. Bacteriol.">
        <title>Draft Genome Sequence of the Purple Photosynthetic Bacterium Phaeospirillum molischianum DSM120, a Particularly Versatile Bacterium.</title>
        <authorList>
            <person name="Duquesne K."/>
            <person name="Prima V."/>
            <person name="Ji B."/>
            <person name="Rouy Z."/>
            <person name="Medigue C."/>
            <person name="Talla E."/>
            <person name="Sturgis J.N."/>
        </authorList>
    </citation>
    <scope>NUCLEOTIDE SEQUENCE [LARGE SCALE GENOMIC DNA]</scope>
    <source>
        <strain evidence="15">DSM120</strain>
    </source>
</reference>
<dbReference type="SMART" id="SM00304">
    <property type="entry name" value="HAMP"/>
    <property type="match status" value="1"/>
</dbReference>
<evidence type="ECO:0000256" key="5">
    <source>
        <dbReference type="ARBA" id="ARBA00022679"/>
    </source>
</evidence>
<evidence type="ECO:0000256" key="6">
    <source>
        <dbReference type="ARBA" id="ARBA00022692"/>
    </source>
</evidence>
<evidence type="ECO:0000259" key="13">
    <source>
        <dbReference type="PROSITE" id="PS50885"/>
    </source>
</evidence>
<evidence type="ECO:0000256" key="9">
    <source>
        <dbReference type="ARBA" id="ARBA00023012"/>
    </source>
</evidence>
<dbReference type="eggNOG" id="COG2205">
    <property type="taxonomic scope" value="Bacteria"/>
</dbReference>
<dbReference type="SMART" id="SM00387">
    <property type="entry name" value="HATPase_c"/>
    <property type="match status" value="1"/>
</dbReference>
<dbReference type="PROSITE" id="PS50109">
    <property type="entry name" value="HIS_KIN"/>
    <property type="match status" value="1"/>
</dbReference>
<proteinExistence type="predicted"/>
<dbReference type="InterPro" id="IPR050428">
    <property type="entry name" value="TCS_sensor_his_kinase"/>
</dbReference>
<evidence type="ECO:0000259" key="12">
    <source>
        <dbReference type="PROSITE" id="PS50109"/>
    </source>
</evidence>
<keyword evidence="7 14" id="KW-0418">Kinase</keyword>
<keyword evidence="10 11" id="KW-0472">Membrane</keyword>
<dbReference type="InterPro" id="IPR003660">
    <property type="entry name" value="HAMP_dom"/>
</dbReference>
<feature type="domain" description="HAMP" evidence="13">
    <location>
        <begin position="190"/>
        <end position="243"/>
    </location>
</feature>
<dbReference type="SMART" id="SM00388">
    <property type="entry name" value="HisKA"/>
    <property type="match status" value="1"/>
</dbReference>
<evidence type="ECO:0000256" key="2">
    <source>
        <dbReference type="ARBA" id="ARBA00004370"/>
    </source>
</evidence>
<sequence length="468" mass="50933">MARGTRFVRPASLLRTTTFRLALSYLGIFTVSAVALLALVSWSTTMFIEWQVQETVEAEATGLYEVYRDRAIPGLSEIIAQRTRQDIDGRATYALRGGDGRIVAGNLRAWPNEVGTMLGWVRFNLVPVVEGGTGIEVMAHAYELADGHRLLVGRSLADANRVKSAINRALGWGLALTIQLGVVGGYFTSRHLLQRVEEMSRTARNIFGGDTSQRMTLSGSDDEFDQLAESFNEMMDELERLLEGIRTVSDNIAHDLRTPLNRLRSRIDLVLLGPSDCEAYRRTLEETLSDADNLLATFNAILTISQAESSGRLEQFEQIDPAQLAGDVFELYEPLAEEKDLKITYGGEAGLSLRGDRHLLFQALANLVDNAVKYTPAGGEVGVSVIASGDNGGIAITVSDSGPGVPEEARHNVLERFVRLDSTRSTPGNGLGLSLVQAVARLHGAQLSLGDNSPGLVVRLDFPPHLDS</sequence>
<dbReference type="InterPro" id="IPR004358">
    <property type="entry name" value="Sig_transdc_His_kin-like_C"/>
</dbReference>
<comment type="caution">
    <text evidence="14">The sequence shown here is derived from an EMBL/GenBank/DDBJ whole genome shotgun (WGS) entry which is preliminary data.</text>
</comment>
<evidence type="ECO:0000256" key="3">
    <source>
        <dbReference type="ARBA" id="ARBA00012438"/>
    </source>
</evidence>
<dbReference type="Proteomes" id="UP000004169">
    <property type="component" value="Unassembled WGS sequence"/>
</dbReference>
<evidence type="ECO:0000256" key="11">
    <source>
        <dbReference type="SAM" id="Phobius"/>
    </source>
</evidence>
<comment type="subcellular location">
    <subcellularLocation>
        <location evidence="2">Membrane</location>
    </subcellularLocation>
</comment>
<dbReference type="InterPro" id="IPR036097">
    <property type="entry name" value="HisK_dim/P_sf"/>
</dbReference>
<evidence type="ECO:0000313" key="15">
    <source>
        <dbReference type="Proteomes" id="UP000004169"/>
    </source>
</evidence>
<dbReference type="GO" id="GO:0000155">
    <property type="term" value="F:phosphorelay sensor kinase activity"/>
    <property type="evidence" value="ECO:0007669"/>
    <property type="project" value="InterPro"/>
</dbReference>
<dbReference type="PROSITE" id="PS50885">
    <property type="entry name" value="HAMP"/>
    <property type="match status" value="1"/>
</dbReference>
<keyword evidence="8 11" id="KW-1133">Transmembrane helix</keyword>
<evidence type="ECO:0000256" key="7">
    <source>
        <dbReference type="ARBA" id="ARBA00022777"/>
    </source>
</evidence>
<keyword evidence="4" id="KW-0597">Phosphoprotein</keyword>
<dbReference type="Pfam" id="PF00672">
    <property type="entry name" value="HAMP"/>
    <property type="match status" value="1"/>
</dbReference>
<dbReference type="Pfam" id="PF02518">
    <property type="entry name" value="HATPase_c"/>
    <property type="match status" value="1"/>
</dbReference>
<evidence type="ECO:0000313" key="14">
    <source>
        <dbReference type="EMBL" id="CCG39946.1"/>
    </source>
</evidence>
<dbReference type="GO" id="GO:0005886">
    <property type="term" value="C:plasma membrane"/>
    <property type="evidence" value="ECO:0007669"/>
    <property type="project" value="TreeGrafter"/>
</dbReference>
<dbReference type="Gene3D" id="1.10.287.130">
    <property type="match status" value="1"/>
</dbReference>
<keyword evidence="9" id="KW-0902">Two-component regulatory system</keyword>
<dbReference type="InterPro" id="IPR003594">
    <property type="entry name" value="HATPase_dom"/>
</dbReference>
<feature type="domain" description="Histidine kinase" evidence="12">
    <location>
        <begin position="251"/>
        <end position="466"/>
    </location>
</feature>
<dbReference type="Pfam" id="PF00512">
    <property type="entry name" value="HisKA"/>
    <property type="match status" value="1"/>
</dbReference>
<dbReference type="CDD" id="cd06225">
    <property type="entry name" value="HAMP"/>
    <property type="match status" value="1"/>
</dbReference>